<name>A0A1H5XA99_XYLRU</name>
<dbReference type="Proteomes" id="UP000236735">
    <property type="component" value="Unassembled WGS sequence"/>
</dbReference>
<reference evidence="4 5" key="1">
    <citation type="submission" date="2016-10" db="EMBL/GenBank/DDBJ databases">
        <authorList>
            <person name="de Groot N.N."/>
        </authorList>
    </citation>
    <scope>NUCLEOTIDE SEQUENCE [LARGE SCALE GENOMIC DNA]</scope>
    <source>
        <strain evidence="4 5">AR32</strain>
    </source>
</reference>
<accession>A0A1H5XA99</accession>
<dbReference type="InterPro" id="IPR055407">
    <property type="entry name" value="TraM_C"/>
</dbReference>
<dbReference type="RefSeq" id="WP_103916213.1">
    <property type="nucleotide sequence ID" value="NZ_FNUV01000008.1"/>
</dbReference>
<organism evidence="4 5">
    <name type="scientific">Xylanibacter ruminicola</name>
    <name type="common">Prevotella ruminicola</name>
    <dbReference type="NCBI Taxonomy" id="839"/>
    <lineage>
        <taxon>Bacteria</taxon>
        <taxon>Pseudomonadati</taxon>
        <taxon>Bacteroidota</taxon>
        <taxon>Bacteroidia</taxon>
        <taxon>Bacteroidales</taxon>
        <taxon>Prevotellaceae</taxon>
        <taxon>Xylanibacter</taxon>
    </lineage>
</organism>
<evidence type="ECO:0000313" key="4">
    <source>
        <dbReference type="EMBL" id="SEG08370.1"/>
    </source>
</evidence>
<gene>
    <name evidence="4" type="ORF">SAMN05216354_2720</name>
</gene>
<evidence type="ECO:0000259" key="3">
    <source>
        <dbReference type="Pfam" id="PF12508"/>
    </source>
</evidence>
<keyword evidence="2" id="KW-1133">Transmembrane helix</keyword>
<evidence type="ECO:0000256" key="2">
    <source>
        <dbReference type="SAM" id="Phobius"/>
    </source>
</evidence>
<dbReference type="InterPro" id="IPR022187">
    <property type="entry name" value="Conjug_transposon_TraM"/>
</dbReference>
<protein>
    <submittedName>
        <fullName evidence="4">Bacteroides conjugative transposon TraM protein</fullName>
    </submittedName>
</protein>
<keyword evidence="2" id="KW-0472">Membrane</keyword>
<sequence>MKLTEKINFRQPKYMLPAILYIPILFLGFFVIRLFGTEKAEVDKSNLETTEFFNDKLPDANIKGDGIGDKYTNMLNDFGKIKDESAVENIERGGEDIKEEYTSQYSDAEVAAMDPNSKQAQESLERLKQLQEQMRQQQAQDNHLADDRTGGNTSEEDETLEGLRKALAEARMEGERQASGAMSAVENSAAETGGKARQQVEQKVGEVSINENAVTEIAEEAEAEEVVKSQKETSDYFNTITTNEPQNKLIKAIVDENVKAVDGSRVRLRLLDDIDVGDRTIPSDSYLYCTMSGFSQQRVKGTVKSVLIDDELVKVNLSIYDTDGMEGLYVPRSSFRETTQDVASGAMSQSMSLNDGSATSSLGRWGMQALQNAYQKTANAISKNIRKNKVNIKYGTQVYLINSKEKRQTK</sequence>
<evidence type="ECO:0000313" key="5">
    <source>
        <dbReference type="Proteomes" id="UP000236735"/>
    </source>
</evidence>
<dbReference type="NCBIfam" id="TIGR03779">
    <property type="entry name" value="Bac_Flav_CT_M"/>
    <property type="match status" value="1"/>
</dbReference>
<dbReference type="EMBL" id="FNUV01000008">
    <property type="protein sequence ID" value="SEG08370.1"/>
    <property type="molecule type" value="Genomic_DNA"/>
</dbReference>
<feature type="region of interest" description="Disordered" evidence="1">
    <location>
        <begin position="130"/>
        <end position="160"/>
    </location>
</feature>
<feature type="transmembrane region" description="Helical" evidence="2">
    <location>
        <begin position="14"/>
        <end position="36"/>
    </location>
</feature>
<proteinExistence type="predicted"/>
<dbReference type="Pfam" id="PF12508">
    <property type="entry name" value="Transposon_TraM"/>
    <property type="match status" value="1"/>
</dbReference>
<feature type="domain" description="Conjugative transposon TraM C-terminal" evidence="3">
    <location>
        <begin position="250"/>
        <end position="400"/>
    </location>
</feature>
<dbReference type="AlphaFoldDB" id="A0A1H5XA99"/>
<feature type="compositionally biased region" description="Low complexity" evidence="1">
    <location>
        <begin position="130"/>
        <end position="140"/>
    </location>
</feature>
<evidence type="ECO:0000256" key="1">
    <source>
        <dbReference type="SAM" id="MobiDB-lite"/>
    </source>
</evidence>
<keyword evidence="2" id="KW-0812">Transmembrane</keyword>